<accession>A0ABT8WZL4</accession>
<evidence type="ECO:0000313" key="1">
    <source>
        <dbReference type="EMBL" id="MDO5987123.1"/>
    </source>
</evidence>
<proteinExistence type="predicted"/>
<dbReference type="EMBL" id="JAUOEM010000002">
    <property type="protein sequence ID" value="MDO5987123.1"/>
    <property type="molecule type" value="Genomic_DNA"/>
</dbReference>
<organism evidence="1 2">
    <name type="scientific">Flavivirga amylovorans</name>
    <dbReference type="NCBI Taxonomy" id="870486"/>
    <lineage>
        <taxon>Bacteria</taxon>
        <taxon>Pseudomonadati</taxon>
        <taxon>Bacteroidota</taxon>
        <taxon>Flavobacteriia</taxon>
        <taxon>Flavobacteriales</taxon>
        <taxon>Flavobacteriaceae</taxon>
        <taxon>Flavivirga</taxon>
    </lineage>
</organism>
<protein>
    <submittedName>
        <fullName evidence="1">Uncharacterized protein</fullName>
    </submittedName>
</protein>
<name>A0ABT8WZL4_9FLAO</name>
<gene>
    <name evidence="1" type="ORF">Q4Q39_06845</name>
</gene>
<reference evidence="1" key="1">
    <citation type="submission" date="2023-07" db="EMBL/GenBank/DDBJ databases">
        <title>Two novel species in the genus Flavivirga.</title>
        <authorList>
            <person name="Kwon K."/>
        </authorList>
    </citation>
    <scope>NUCLEOTIDE SEQUENCE</scope>
    <source>
        <strain evidence="1">KACC 14157</strain>
    </source>
</reference>
<keyword evidence="2" id="KW-1185">Reference proteome</keyword>
<dbReference type="Proteomes" id="UP001176891">
    <property type="component" value="Unassembled WGS sequence"/>
</dbReference>
<sequence>MFFIEYKLDKAGWAFGRIGNSKKEIKFVASYLHNSLLELAQSAIDIKKMTSKRVVFMDEPGEYILVIKRIDNIRILYELRWYNDWFSWGMYPEDKFVLELSGETTVPKYINQVRNVLFQLMEKHTEKEYKELWIEHPFPMKEFNELR</sequence>
<evidence type="ECO:0000313" key="2">
    <source>
        <dbReference type="Proteomes" id="UP001176891"/>
    </source>
</evidence>
<dbReference type="RefSeq" id="WP_303281668.1">
    <property type="nucleotide sequence ID" value="NZ_BAABCZ010000005.1"/>
</dbReference>
<comment type="caution">
    <text evidence="1">The sequence shown here is derived from an EMBL/GenBank/DDBJ whole genome shotgun (WGS) entry which is preliminary data.</text>
</comment>